<accession>A0A1H7MPS8</accession>
<evidence type="ECO:0000313" key="1">
    <source>
        <dbReference type="EMBL" id="SEL12695.1"/>
    </source>
</evidence>
<dbReference type="AlphaFoldDB" id="A0A1H7MPS8"/>
<protein>
    <submittedName>
        <fullName evidence="1">Uncharacterized protein</fullName>
    </submittedName>
</protein>
<organism evidence="1 2">
    <name type="scientific">Nitrosovibrio tenuis</name>
    <dbReference type="NCBI Taxonomy" id="1233"/>
    <lineage>
        <taxon>Bacteria</taxon>
        <taxon>Pseudomonadati</taxon>
        <taxon>Pseudomonadota</taxon>
        <taxon>Betaproteobacteria</taxon>
        <taxon>Nitrosomonadales</taxon>
        <taxon>Nitrosomonadaceae</taxon>
        <taxon>Nitrosovibrio</taxon>
    </lineage>
</organism>
<reference evidence="1 2" key="1">
    <citation type="submission" date="2016-10" db="EMBL/GenBank/DDBJ databases">
        <authorList>
            <person name="de Groot N.N."/>
        </authorList>
    </citation>
    <scope>NUCLEOTIDE SEQUENCE [LARGE SCALE GENOMIC DNA]</scope>
    <source>
        <strain evidence="1 2">Nv1</strain>
    </source>
</reference>
<evidence type="ECO:0000313" key="2">
    <source>
        <dbReference type="Proteomes" id="UP000198620"/>
    </source>
</evidence>
<gene>
    <name evidence="1" type="ORF">SAMN05216387_105150</name>
</gene>
<dbReference type="EMBL" id="FOBH01000005">
    <property type="protein sequence ID" value="SEL12695.1"/>
    <property type="molecule type" value="Genomic_DNA"/>
</dbReference>
<keyword evidence="2" id="KW-1185">Reference proteome</keyword>
<proteinExistence type="predicted"/>
<sequence>MLAFPINSVPITFQLIFSLLIWSKLTCYPDPVSFTYASIAGIQQFPAIMVGRIIYLPEDSGIKAPPSPFRCYDVEQSVHGDRLARLLLTR</sequence>
<name>A0A1H7MPS8_9PROT</name>
<dbReference type="Proteomes" id="UP000198620">
    <property type="component" value="Unassembled WGS sequence"/>
</dbReference>